<dbReference type="PANTHER" id="PTHR31132:SF13">
    <property type="entry name" value="N-LYSINE METHYLTRANSFERASE"/>
    <property type="match status" value="1"/>
</dbReference>
<feature type="domain" description="DUF4057" evidence="2">
    <location>
        <begin position="29"/>
        <end position="93"/>
    </location>
</feature>
<feature type="compositionally biased region" description="Low complexity" evidence="1">
    <location>
        <begin position="55"/>
        <end position="65"/>
    </location>
</feature>
<organism evidence="3 4">
    <name type="scientific">Arabis nemorensis</name>
    <dbReference type="NCBI Taxonomy" id="586526"/>
    <lineage>
        <taxon>Eukaryota</taxon>
        <taxon>Viridiplantae</taxon>
        <taxon>Streptophyta</taxon>
        <taxon>Embryophyta</taxon>
        <taxon>Tracheophyta</taxon>
        <taxon>Spermatophyta</taxon>
        <taxon>Magnoliopsida</taxon>
        <taxon>eudicotyledons</taxon>
        <taxon>Gunneridae</taxon>
        <taxon>Pentapetalae</taxon>
        <taxon>rosids</taxon>
        <taxon>malvids</taxon>
        <taxon>Brassicales</taxon>
        <taxon>Brassicaceae</taxon>
        <taxon>Arabideae</taxon>
        <taxon>Arabis</taxon>
    </lineage>
</organism>
<evidence type="ECO:0000256" key="1">
    <source>
        <dbReference type="SAM" id="MobiDB-lite"/>
    </source>
</evidence>
<dbReference type="Proteomes" id="UP000489600">
    <property type="component" value="Unassembled WGS sequence"/>
</dbReference>
<sequence length="93" mass="10455">MEIQRRFSGDRLLCYKNGEREQSKQEYERNTPVRKLHTSTANLLTSSEVPPPDSPSSASRSAVRSHQPSDGISKVVVGGQVTDEEVESLNRRR</sequence>
<name>A0A565C572_9BRAS</name>
<dbReference type="OrthoDB" id="1711230at2759"/>
<evidence type="ECO:0000313" key="3">
    <source>
        <dbReference type="EMBL" id="VVB08752.1"/>
    </source>
</evidence>
<proteinExistence type="predicted"/>
<protein>
    <recommendedName>
        <fullName evidence="2">DUF4057 domain-containing protein</fullName>
    </recommendedName>
</protein>
<dbReference type="EMBL" id="CABITT030000006">
    <property type="protein sequence ID" value="VVB08752.1"/>
    <property type="molecule type" value="Genomic_DNA"/>
</dbReference>
<dbReference type="PANTHER" id="PTHR31132">
    <property type="entry name" value="N-LYSINE METHYLTRANSFERASE"/>
    <property type="match status" value="1"/>
</dbReference>
<dbReference type="InterPro" id="IPR025131">
    <property type="entry name" value="DUF4057"/>
</dbReference>
<comment type="caution">
    <text evidence="3">The sequence shown here is derived from an EMBL/GenBank/DDBJ whole genome shotgun (WGS) entry which is preliminary data.</text>
</comment>
<dbReference type="Pfam" id="PF13266">
    <property type="entry name" value="DUF4057"/>
    <property type="match status" value="1"/>
</dbReference>
<dbReference type="AlphaFoldDB" id="A0A565C572"/>
<feature type="region of interest" description="Disordered" evidence="1">
    <location>
        <begin position="42"/>
        <end position="93"/>
    </location>
</feature>
<evidence type="ECO:0000313" key="4">
    <source>
        <dbReference type="Proteomes" id="UP000489600"/>
    </source>
</evidence>
<accession>A0A565C572</accession>
<gene>
    <name evidence="3" type="ORF">ANE_LOCUS19196</name>
</gene>
<keyword evidence="4" id="KW-1185">Reference proteome</keyword>
<reference evidence="3" key="1">
    <citation type="submission" date="2019-07" db="EMBL/GenBank/DDBJ databases">
        <authorList>
            <person name="Dittberner H."/>
        </authorList>
    </citation>
    <scope>NUCLEOTIDE SEQUENCE [LARGE SCALE GENOMIC DNA]</scope>
</reference>
<evidence type="ECO:0000259" key="2">
    <source>
        <dbReference type="Pfam" id="PF13266"/>
    </source>
</evidence>